<evidence type="ECO:0000259" key="5">
    <source>
        <dbReference type="Pfam" id="PF00155"/>
    </source>
</evidence>
<gene>
    <name evidence="6" type="ORF">E4021_00845</name>
</gene>
<dbReference type="AlphaFoldDB" id="A0A4S4NS92"/>
<dbReference type="Pfam" id="PF00155">
    <property type="entry name" value="Aminotran_1_2"/>
    <property type="match status" value="1"/>
</dbReference>
<dbReference type="InterPro" id="IPR015422">
    <property type="entry name" value="PyrdxlP-dep_Trfase_small"/>
</dbReference>
<dbReference type="InterPro" id="IPR004839">
    <property type="entry name" value="Aminotransferase_I/II_large"/>
</dbReference>
<organism evidence="6 7">
    <name type="scientific">Neolewinella litorea</name>
    <dbReference type="NCBI Taxonomy" id="2562452"/>
    <lineage>
        <taxon>Bacteria</taxon>
        <taxon>Pseudomonadati</taxon>
        <taxon>Bacteroidota</taxon>
        <taxon>Saprospiria</taxon>
        <taxon>Saprospirales</taxon>
        <taxon>Lewinellaceae</taxon>
        <taxon>Neolewinella</taxon>
    </lineage>
</organism>
<dbReference type="OrthoDB" id="9802328at2"/>
<dbReference type="GO" id="GO:0008483">
    <property type="term" value="F:transaminase activity"/>
    <property type="evidence" value="ECO:0007669"/>
    <property type="project" value="UniProtKB-KW"/>
</dbReference>
<evidence type="ECO:0000313" key="6">
    <source>
        <dbReference type="EMBL" id="THH42087.1"/>
    </source>
</evidence>
<evidence type="ECO:0000256" key="4">
    <source>
        <dbReference type="RuleBase" id="RU000481"/>
    </source>
</evidence>
<dbReference type="SUPFAM" id="SSF53383">
    <property type="entry name" value="PLP-dependent transferases"/>
    <property type="match status" value="1"/>
</dbReference>
<dbReference type="Gene3D" id="3.40.640.10">
    <property type="entry name" value="Type I PLP-dependent aspartate aminotransferase-like (Major domain)"/>
    <property type="match status" value="1"/>
</dbReference>
<comment type="caution">
    <text evidence="6">The sequence shown here is derived from an EMBL/GenBank/DDBJ whole genome shotgun (WGS) entry which is preliminary data.</text>
</comment>
<dbReference type="InterPro" id="IPR004838">
    <property type="entry name" value="NHTrfase_class1_PyrdxlP-BS"/>
</dbReference>
<evidence type="ECO:0000256" key="1">
    <source>
        <dbReference type="ARBA" id="ARBA00001933"/>
    </source>
</evidence>
<keyword evidence="2 4" id="KW-0032">Aminotransferase</keyword>
<protein>
    <recommendedName>
        <fullName evidence="4">Aminotransferase</fullName>
        <ecNumber evidence="4">2.6.1.-</ecNumber>
    </recommendedName>
</protein>
<reference evidence="6 7" key="1">
    <citation type="submission" date="2019-04" db="EMBL/GenBank/DDBJ databases">
        <title>Lewinella litorea sp. nov., isolated from a marine sand.</title>
        <authorList>
            <person name="Yoon J.-H."/>
        </authorList>
    </citation>
    <scope>NUCLEOTIDE SEQUENCE [LARGE SCALE GENOMIC DNA]</scope>
    <source>
        <strain evidence="6 7">HSMS-39</strain>
    </source>
</reference>
<accession>A0A4S4NS92</accession>
<dbReference type="Proteomes" id="UP000308528">
    <property type="component" value="Unassembled WGS sequence"/>
</dbReference>
<dbReference type="InterPro" id="IPR050881">
    <property type="entry name" value="LL-DAP_aminotransferase"/>
</dbReference>
<dbReference type="PANTHER" id="PTHR42832">
    <property type="entry name" value="AMINO ACID AMINOTRANSFERASE"/>
    <property type="match status" value="1"/>
</dbReference>
<dbReference type="EMBL" id="SRSF01000001">
    <property type="protein sequence ID" value="THH42087.1"/>
    <property type="molecule type" value="Genomic_DNA"/>
</dbReference>
<dbReference type="GO" id="GO:0030170">
    <property type="term" value="F:pyridoxal phosphate binding"/>
    <property type="evidence" value="ECO:0007669"/>
    <property type="project" value="InterPro"/>
</dbReference>
<dbReference type="PROSITE" id="PS00105">
    <property type="entry name" value="AA_TRANSFER_CLASS_1"/>
    <property type="match status" value="1"/>
</dbReference>
<dbReference type="Gene3D" id="3.90.1150.10">
    <property type="entry name" value="Aspartate Aminotransferase, domain 1"/>
    <property type="match status" value="1"/>
</dbReference>
<comment type="cofactor">
    <cofactor evidence="1 4">
        <name>pyridoxal 5'-phosphate</name>
        <dbReference type="ChEBI" id="CHEBI:597326"/>
    </cofactor>
</comment>
<proteinExistence type="inferred from homology"/>
<dbReference type="EC" id="2.6.1.-" evidence="4"/>
<comment type="similarity">
    <text evidence="4">Belongs to the class-I pyridoxal-phosphate-dependent aminotransferase family.</text>
</comment>
<keyword evidence="7" id="KW-1185">Reference proteome</keyword>
<dbReference type="PANTHER" id="PTHR42832:SF3">
    <property type="entry name" value="L-GLUTAMINE--4-(METHYLSULFANYL)-2-OXOBUTANOATE AMINOTRANSFERASE"/>
    <property type="match status" value="1"/>
</dbReference>
<dbReference type="InterPro" id="IPR015424">
    <property type="entry name" value="PyrdxlP-dep_Trfase"/>
</dbReference>
<dbReference type="CDD" id="cd00609">
    <property type="entry name" value="AAT_like"/>
    <property type="match status" value="1"/>
</dbReference>
<sequence>MLPDSDRLGETQEYYFSMKLREIAELRSRGHAILNLGIGSPDLPPAPEVLEALTESARQPDSHGYQPYTGRPELREAFARWYATYFGVDLDPTCELLPLMGSKEGIMHISMSFLNPGDEVLVPDPGYPTYRSATELAGGVVRGYALTDSGGWLPDLEALENEGLDKVKIMWINYPHMPTGAAAPAGFFHRLIEFARRNRILLVNDNPYAFILTDSVQSILSVPGAREVALELSSLSKAQNMAGWRVGVLAGAEPYLQTVLRFKSNMDSGMFLPVQRAATVALGLGSEWYAALNAEYRKRREVAYRIMDALDCHYRRDQVGLFVWARCPGGTDGYGTCDRALYEKDVFITPGGIFGPAGNDYVRISLCSPIPVLEEALSRLGGGARVPHQSQPQ</sequence>
<name>A0A4S4NS92_9BACT</name>
<evidence type="ECO:0000313" key="7">
    <source>
        <dbReference type="Proteomes" id="UP000308528"/>
    </source>
</evidence>
<dbReference type="InterPro" id="IPR015421">
    <property type="entry name" value="PyrdxlP-dep_Trfase_major"/>
</dbReference>
<evidence type="ECO:0000256" key="3">
    <source>
        <dbReference type="ARBA" id="ARBA00022679"/>
    </source>
</evidence>
<feature type="domain" description="Aminotransferase class I/classII large" evidence="5">
    <location>
        <begin position="33"/>
        <end position="380"/>
    </location>
</feature>
<evidence type="ECO:0000256" key="2">
    <source>
        <dbReference type="ARBA" id="ARBA00022576"/>
    </source>
</evidence>
<keyword evidence="3 4" id="KW-0808">Transferase</keyword>